<gene>
    <name evidence="2" type="ORF">ACFO3J_00405</name>
</gene>
<sequence>MNAARATGSDAGAAVGGAKPIAGQFRFFRAHVVSSRRLGPTLVRITFGGEQLASFASGGRDQSFSLFLPRPGQAAPLIPADADEGWFQRWRSQPEEERAVMRSYTIRSQRRGSAEVDVDFALHGAGPGGPAGAAGPASRWAARAAPGDQVVLLGPAVADNRSVRFQPPAGTDWILLAADETALPAVGGILEWLPAGSRVKAWIEVPYSEDIQDLPSAADAEIVWLVRGDRDRTAGEPAGGGPLTGAVRAAELPEGAPYAWIAGESAMVRALRRHVVGERGLDRASVEFSGYWRRGASEEQLRAEAQAPDAG</sequence>
<dbReference type="CDD" id="cd06193">
    <property type="entry name" value="siderophore_interacting"/>
    <property type="match status" value="1"/>
</dbReference>
<dbReference type="InterPro" id="IPR039261">
    <property type="entry name" value="FNR_nucleotide-bd"/>
</dbReference>
<protein>
    <submittedName>
        <fullName evidence="2">Siderophore-interacting protein</fullName>
    </submittedName>
</protein>
<comment type="caution">
    <text evidence="2">The sequence shown here is derived from an EMBL/GenBank/DDBJ whole genome shotgun (WGS) entry which is preliminary data.</text>
</comment>
<organism evidence="2 3">
    <name type="scientific">Streptomyces polygonati</name>
    <dbReference type="NCBI Taxonomy" id="1617087"/>
    <lineage>
        <taxon>Bacteria</taxon>
        <taxon>Bacillati</taxon>
        <taxon>Actinomycetota</taxon>
        <taxon>Actinomycetes</taxon>
        <taxon>Kitasatosporales</taxon>
        <taxon>Streptomycetaceae</taxon>
        <taxon>Streptomyces</taxon>
    </lineage>
</organism>
<keyword evidence="3" id="KW-1185">Reference proteome</keyword>
<dbReference type="Proteomes" id="UP001595765">
    <property type="component" value="Unassembled WGS sequence"/>
</dbReference>
<dbReference type="Pfam" id="PF08021">
    <property type="entry name" value="FAD_binding_9"/>
    <property type="match status" value="1"/>
</dbReference>
<dbReference type="InterPro" id="IPR017927">
    <property type="entry name" value="FAD-bd_FR_type"/>
</dbReference>
<evidence type="ECO:0000313" key="2">
    <source>
        <dbReference type="EMBL" id="MFC4029925.1"/>
    </source>
</evidence>
<dbReference type="InterPro" id="IPR007037">
    <property type="entry name" value="SIP_rossman_dom"/>
</dbReference>
<dbReference type="PANTHER" id="PTHR30157">
    <property type="entry name" value="FERRIC REDUCTASE, NADPH-DEPENDENT"/>
    <property type="match status" value="1"/>
</dbReference>
<dbReference type="Pfam" id="PF04954">
    <property type="entry name" value="SIP"/>
    <property type="match status" value="1"/>
</dbReference>
<dbReference type="EMBL" id="JBHSBB010000001">
    <property type="protein sequence ID" value="MFC4029925.1"/>
    <property type="molecule type" value="Genomic_DNA"/>
</dbReference>
<dbReference type="RefSeq" id="WP_386424586.1">
    <property type="nucleotide sequence ID" value="NZ_JBHSBB010000001.1"/>
</dbReference>
<dbReference type="InterPro" id="IPR039374">
    <property type="entry name" value="SIP_fam"/>
</dbReference>
<name>A0ABV8HDD3_9ACTN</name>
<dbReference type="InterPro" id="IPR017938">
    <property type="entry name" value="Riboflavin_synthase-like_b-brl"/>
</dbReference>
<evidence type="ECO:0000313" key="3">
    <source>
        <dbReference type="Proteomes" id="UP001595765"/>
    </source>
</evidence>
<accession>A0ABV8HDD3</accession>
<feature type="domain" description="FAD-binding FR-type" evidence="1">
    <location>
        <begin position="25"/>
        <end position="168"/>
    </location>
</feature>
<evidence type="ECO:0000259" key="1">
    <source>
        <dbReference type="PROSITE" id="PS51384"/>
    </source>
</evidence>
<dbReference type="Gene3D" id="2.40.30.10">
    <property type="entry name" value="Translation factors"/>
    <property type="match status" value="1"/>
</dbReference>
<proteinExistence type="predicted"/>
<dbReference type="SUPFAM" id="SSF63380">
    <property type="entry name" value="Riboflavin synthase domain-like"/>
    <property type="match status" value="1"/>
</dbReference>
<reference evidence="3" key="1">
    <citation type="journal article" date="2019" name="Int. J. Syst. Evol. Microbiol.">
        <title>The Global Catalogue of Microorganisms (GCM) 10K type strain sequencing project: providing services to taxonomists for standard genome sequencing and annotation.</title>
        <authorList>
            <consortium name="The Broad Institute Genomics Platform"/>
            <consortium name="The Broad Institute Genome Sequencing Center for Infectious Disease"/>
            <person name="Wu L."/>
            <person name="Ma J."/>
        </authorList>
    </citation>
    <scope>NUCLEOTIDE SEQUENCE [LARGE SCALE GENOMIC DNA]</scope>
    <source>
        <strain evidence="3">CGMCC 4.7237</strain>
    </source>
</reference>
<dbReference type="PROSITE" id="PS51384">
    <property type="entry name" value="FAD_FR"/>
    <property type="match status" value="1"/>
</dbReference>
<dbReference type="PANTHER" id="PTHR30157:SF0">
    <property type="entry name" value="NADPH-DEPENDENT FERRIC-CHELATE REDUCTASE"/>
    <property type="match status" value="1"/>
</dbReference>
<dbReference type="InterPro" id="IPR013113">
    <property type="entry name" value="SIP_FAD-bd"/>
</dbReference>
<dbReference type="Gene3D" id="3.40.50.80">
    <property type="entry name" value="Nucleotide-binding domain of ferredoxin-NADP reductase (FNR) module"/>
    <property type="match status" value="1"/>
</dbReference>